<reference evidence="2" key="1">
    <citation type="submission" date="2007-07" db="EMBL/GenBank/DDBJ databases">
        <title>PCAP assembly of the Caenorhabditis remanei genome.</title>
        <authorList>
            <consortium name="The Caenorhabditis remanei Sequencing Consortium"/>
            <person name="Wilson R.K."/>
        </authorList>
    </citation>
    <scope>NUCLEOTIDE SEQUENCE [LARGE SCALE GENOMIC DNA]</scope>
    <source>
        <strain evidence="2">PB4641</strain>
    </source>
</reference>
<protein>
    <submittedName>
        <fullName evidence="2">Uncharacterized protein</fullName>
    </submittedName>
</protein>
<dbReference type="AlphaFoldDB" id="E3MVE9"/>
<dbReference type="KEGG" id="crq:GCK72_007127"/>
<sequence length="433" mass="48396">MNDHKKQQEQRDRTNTVYYDAQPNFGTPPSDAAMSASAGDYRDHKMGIRKASGSSDRGVERGGDRQDDVLYERVHTERRHHHSTSSSSPYPHRPPSRESHQRSHHQPTVIHHQIRSPSSTASPIIMAPMSSSYDYSVGSSASPSAFRAQSELQQDDRKVAGSRWNPRGQQEDFRPGPRASSAANIDALFAPKNPRTQSSSRMAGGYEPTTNVVYSRRAAEPSTPNRQNFHQRDQRDQKDYAVVGAYSNERQQEQPLYGSRGGPSSRGGSVRQHSNDYELDPRLNVTYPQFYVDDWKERHPNLTPTSSGYPRAAPRQSPSFTATGHPGVGRPRFASDAARHLYEEVPMSGGGGPLLNNGYRSPGGYGMKETAILDDYDNVPSEFLDENRHQRKKQDDASNKDGESAIYQPGRYQPFLNAPKARQNRLLVSMSVI</sequence>
<dbReference type="eggNOG" id="KOG1102">
    <property type="taxonomic scope" value="Eukaryota"/>
</dbReference>
<evidence type="ECO:0000313" key="3">
    <source>
        <dbReference type="Proteomes" id="UP000008281"/>
    </source>
</evidence>
<feature type="region of interest" description="Disordered" evidence="1">
    <location>
        <begin position="1"/>
        <end position="208"/>
    </location>
</feature>
<evidence type="ECO:0000313" key="2">
    <source>
        <dbReference type="EMBL" id="EFP10110.1"/>
    </source>
</evidence>
<feature type="compositionally biased region" description="Basic and acidic residues" evidence="1">
    <location>
        <begin position="57"/>
        <end position="75"/>
    </location>
</feature>
<dbReference type="EMBL" id="DS268482">
    <property type="protein sequence ID" value="EFP10110.1"/>
    <property type="molecule type" value="Genomic_DNA"/>
</dbReference>
<dbReference type="HOGENOM" id="CLU_050431_0_0_1"/>
<proteinExistence type="predicted"/>
<keyword evidence="3" id="KW-1185">Reference proteome</keyword>
<feature type="region of interest" description="Disordered" evidence="1">
    <location>
        <begin position="246"/>
        <end position="279"/>
    </location>
</feature>
<organism evidence="3">
    <name type="scientific">Caenorhabditis remanei</name>
    <name type="common">Caenorhabditis vulgaris</name>
    <dbReference type="NCBI Taxonomy" id="31234"/>
    <lineage>
        <taxon>Eukaryota</taxon>
        <taxon>Metazoa</taxon>
        <taxon>Ecdysozoa</taxon>
        <taxon>Nematoda</taxon>
        <taxon>Chromadorea</taxon>
        <taxon>Rhabditida</taxon>
        <taxon>Rhabditina</taxon>
        <taxon>Rhabditomorpha</taxon>
        <taxon>Rhabditoidea</taxon>
        <taxon>Rhabditidae</taxon>
        <taxon>Peloderinae</taxon>
        <taxon>Caenorhabditis</taxon>
    </lineage>
</organism>
<dbReference type="OMA" id="DDWKERH"/>
<feature type="compositionally biased region" description="Low complexity" evidence="1">
    <location>
        <begin position="130"/>
        <end position="144"/>
    </location>
</feature>
<dbReference type="CTD" id="9826254"/>
<gene>
    <name evidence="2" type="ORF">CRE_24605</name>
</gene>
<accession>E3MVE9</accession>
<dbReference type="STRING" id="31234.E3MVE9"/>
<feature type="region of interest" description="Disordered" evidence="1">
    <location>
        <begin position="386"/>
        <end position="411"/>
    </location>
</feature>
<dbReference type="RefSeq" id="XP_003099890.2">
    <property type="nucleotide sequence ID" value="XM_003099842.2"/>
</dbReference>
<feature type="region of interest" description="Disordered" evidence="1">
    <location>
        <begin position="302"/>
        <end position="332"/>
    </location>
</feature>
<feature type="compositionally biased region" description="Basic and acidic residues" evidence="1">
    <location>
        <begin position="1"/>
        <end position="14"/>
    </location>
</feature>
<dbReference type="OrthoDB" id="5871290at2759"/>
<dbReference type="GeneID" id="9826254"/>
<dbReference type="Proteomes" id="UP000008281">
    <property type="component" value="Unassembled WGS sequence"/>
</dbReference>
<dbReference type="InParanoid" id="E3MVE9"/>
<name>E3MVE9_CAERE</name>
<feature type="compositionally biased region" description="Basic and acidic residues" evidence="1">
    <location>
        <begin position="386"/>
        <end position="403"/>
    </location>
</feature>
<feature type="region of interest" description="Disordered" evidence="1">
    <location>
        <begin position="217"/>
        <end position="236"/>
    </location>
</feature>
<evidence type="ECO:0000256" key="1">
    <source>
        <dbReference type="SAM" id="MobiDB-lite"/>
    </source>
</evidence>